<organism evidence="3 4">
    <name type="scientific">Orlajensenia leifsoniae</name>
    <dbReference type="NCBI Taxonomy" id="2561933"/>
    <lineage>
        <taxon>Bacteria</taxon>
        <taxon>Bacillati</taxon>
        <taxon>Actinomycetota</taxon>
        <taxon>Actinomycetes</taxon>
        <taxon>Micrococcales</taxon>
        <taxon>Microbacteriaceae</taxon>
        <taxon>Orlajensenia</taxon>
    </lineage>
</organism>
<sequence length="533" mass="54115">MTDAGRDATPRSVTDPAGTDAAPDAAPYDVLVIGGGVAGLVAAREAVHVGLRTLVLEAADAVGGCVRAQDVAGLTVDVGAESFATRTGSVAALLAELGIDDQIVGPNPAGSWLHLPALTGGGAMTVRSPKTSLLGIPASPLADDVRAVIGTAGAWRAYLDRVMPILMIGPAQRLGPLVRKRMGSKVLDRLVSPLSTGVYSVDADDLDVALVAPGLNAAMTRMGSLSGAVAELRSSATAGSAVQGIRGGMSRLVEALVADIRHFGGEIRTGVSVDGLAPTEVNNEPGWAVTASAAPTAAAAASAADPASTGTEAPSVSLDLRARRVVVAAPAGVAVPLLAAAREDWAHLADLGWPAAASVEIVTLVLDAPDLDDAPRGTGVLVASDTPGVTAKALTHASAKWAWLAERAHAAADGRNVVRLSYGRVGQPLPTTHLSTEELEDLALDDASAILGVALTRAHLVESARVVWTDAVSHAAIGQRARVQQVRDTLDADETIAVVGSWVAGTGLASVIPDARESARHLRRTALHTEPGI</sequence>
<proteinExistence type="predicted"/>
<dbReference type="SUPFAM" id="SSF51905">
    <property type="entry name" value="FAD/NAD(P)-binding domain"/>
    <property type="match status" value="1"/>
</dbReference>
<dbReference type="Gene3D" id="1.10.3110.10">
    <property type="entry name" value="protoporphyrinogen ix oxidase, domain 3"/>
    <property type="match status" value="1"/>
</dbReference>
<dbReference type="PANTHER" id="PTHR42923">
    <property type="entry name" value="PROTOPORPHYRINOGEN OXIDASE"/>
    <property type="match status" value="1"/>
</dbReference>
<dbReference type="Pfam" id="PF01593">
    <property type="entry name" value="Amino_oxidase"/>
    <property type="match status" value="1"/>
</dbReference>
<dbReference type="InterPro" id="IPR036188">
    <property type="entry name" value="FAD/NAD-bd_sf"/>
</dbReference>
<evidence type="ECO:0000313" key="4">
    <source>
        <dbReference type="Proteomes" id="UP000298127"/>
    </source>
</evidence>
<feature type="region of interest" description="Disordered" evidence="1">
    <location>
        <begin position="1"/>
        <end position="21"/>
    </location>
</feature>
<dbReference type="PRINTS" id="PR00411">
    <property type="entry name" value="PNDRDTASEI"/>
</dbReference>
<dbReference type="Proteomes" id="UP000298127">
    <property type="component" value="Unassembled WGS sequence"/>
</dbReference>
<protein>
    <submittedName>
        <fullName evidence="3">FAD-binding protein</fullName>
    </submittedName>
</protein>
<reference evidence="3 4" key="1">
    <citation type="journal article" date="2018" name="J. Microbiol.">
        <title>Leifsonia flava sp. nov., a novel actinobacterium isolated from the rhizosphere of Aquilegia viridiflora.</title>
        <authorList>
            <person name="Cai Y."/>
            <person name="Tao W.Z."/>
            <person name="Ma Y.J."/>
            <person name="Cheng J."/>
            <person name="Zhang M.Y."/>
            <person name="Zhang Y.X."/>
        </authorList>
    </citation>
    <scope>NUCLEOTIDE SEQUENCE [LARGE SCALE GENOMIC DNA]</scope>
    <source>
        <strain evidence="3 4">SYP-B2174</strain>
    </source>
</reference>
<dbReference type="RefSeq" id="WP_135120166.1">
    <property type="nucleotide sequence ID" value="NZ_SPQZ01000003.1"/>
</dbReference>
<dbReference type="AlphaFoldDB" id="A0A4Y9R063"/>
<dbReference type="EMBL" id="SPQZ01000003">
    <property type="protein sequence ID" value="TFV98164.1"/>
    <property type="molecule type" value="Genomic_DNA"/>
</dbReference>
<evidence type="ECO:0000256" key="1">
    <source>
        <dbReference type="SAM" id="MobiDB-lite"/>
    </source>
</evidence>
<accession>A0A4Y9R063</accession>
<dbReference type="Gene3D" id="3.50.50.60">
    <property type="entry name" value="FAD/NAD(P)-binding domain"/>
    <property type="match status" value="1"/>
</dbReference>
<name>A0A4Y9R063_9MICO</name>
<dbReference type="InterPro" id="IPR002937">
    <property type="entry name" value="Amino_oxidase"/>
</dbReference>
<dbReference type="SUPFAM" id="SSF54373">
    <property type="entry name" value="FAD-linked reductases, C-terminal domain"/>
    <property type="match status" value="1"/>
</dbReference>
<evidence type="ECO:0000313" key="3">
    <source>
        <dbReference type="EMBL" id="TFV98164.1"/>
    </source>
</evidence>
<dbReference type="Gene3D" id="3.90.660.20">
    <property type="entry name" value="Protoporphyrinogen oxidase, mitochondrial, domain 2"/>
    <property type="match status" value="1"/>
</dbReference>
<evidence type="ECO:0000259" key="2">
    <source>
        <dbReference type="Pfam" id="PF01593"/>
    </source>
</evidence>
<dbReference type="InterPro" id="IPR050464">
    <property type="entry name" value="Zeta_carotene_desat/Oxidored"/>
</dbReference>
<feature type="domain" description="Amine oxidase" evidence="2">
    <location>
        <begin position="37"/>
        <end position="520"/>
    </location>
</feature>
<dbReference type="GO" id="GO:0016491">
    <property type="term" value="F:oxidoreductase activity"/>
    <property type="evidence" value="ECO:0007669"/>
    <property type="project" value="InterPro"/>
</dbReference>
<keyword evidence="4" id="KW-1185">Reference proteome</keyword>
<gene>
    <name evidence="3" type="ORF">E4M00_09060</name>
</gene>
<dbReference type="PANTHER" id="PTHR42923:SF3">
    <property type="entry name" value="PROTOPORPHYRINOGEN OXIDASE"/>
    <property type="match status" value="1"/>
</dbReference>
<comment type="caution">
    <text evidence="3">The sequence shown here is derived from an EMBL/GenBank/DDBJ whole genome shotgun (WGS) entry which is preliminary data.</text>
</comment>